<dbReference type="RefSeq" id="WP_203025539.1">
    <property type="nucleotide sequence ID" value="NZ_JAFCXS010000005.1"/>
</dbReference>
<evidence type="ECO:0000259" key="1">
    <source>
        <dbReference type="Pfam" id="PF21926"/>
    </source>
</evidence>
<dbReference type="Proteomes" id="UP000809137">
    <property type="component" value="Unassembled WGS sequence"/>
</dbReference>
<dbReference type="Pfam" id="PF21926">
    <property type="entry name" value="FeeM"/>
    <property type="match status" value="1"/>
</dbReference>
<organism evidence="2 3">
    <name type="scientific">Pantoea eucrina</name>
    <dbReference type="NCBI Taxonomy" id="472693"/>
    <lineage>
        <taxon>Bacteria</taxon>
        <taxon>Pseudomonadati</taxon>
        <taxon>Pseudomonadota</taxon>
        <taxon>Gammaproteobacteria</taxon>
        <taxon>Enterobacterales</taxon>
        <taxon>Erwiniaceae</taxon>
        <taxon>Pantoea</taxon>
    </lineage>
</organism>
<evidence type="ECO:0000313" key="2">
    <source>
        <dbReference type="EMBL" id="MBM0747525.1"/>
    </source>
</evidence>
<proteinExistence type="predicted"/>
<accession>A0ABS1Z557</accession>
<name>A0ABS1Z557_9GAMM</name>
<keyword evidence="3" id="KW-1185">Reference proteome</keyword>
<evidence type="ECO:0000313" key="3">
    <source>
        <dbReference type="Proteomes" id="UP000809137"/>
    </source>
</evidence>
<comment type="caution">
    <text evidence="2">The sequence shown here is derived from an EMBL/GenBank/DDBJ whole genome shotgun (WGS) entry which is preliminary data.</text>
</comment>
<feature type="domain" description="N-acyl amino acid synthase FeeM catalytic core" evidence="1">
    <location>
        <begin position="47"/>
        <end position="199"/>
    </location>
</feature>
<dbReference type="EMBL" id="JAFCXS010000005">
    <property type="protein sequence ID" value="MBM0747525.1"/>
    <property type="molecule type" value="Genomic_DNA"/>
</dbReference>
<protein>
    <recommendedName>
        <fullName evidence="1">N-acyl amino acid synthase FeeM catalytic core domain-containing protein</fullName>
    </recommendedName>
</protein>
<reference evidence="2 3" key="1">
    <citation type="submission" date="2021-01" db="EMBL/GenBank/DDBJ databases">
        <title>Complete genome sequence of Pantoea eucrina OB49, a heavy metal tolerant bacterium with PGPR potential isolated from wheat in Algeria.</title>
        <authorList>
            <person name="Lekired A."/>
            <person name="Ouzari I.H."/>
        </authorList>
    </citation>
    <scope>NUCLEOTIDE SEQUENCE [LARGE SCALE GENOMIC DNA]</scope>
    <source>
        <strain evidence="2 3">OB49</strain>
    </source>
</reference>
<gene>
    <name evidence="2" type="ORF">JJB79_08865</name>
</gene>
<dbReference type="InterPro" id="IPR054597">
    <property type="entry name" value="FeeM_cat"/>
</dbReference>
<sequence length="262" mass="30133">MTVSAVSDGVLSKRTLKLCRLLNDSDKLIDIAPATAFLDFLKGMEVTHSAYQRSGIIKSKRALFLYNEGLLHPDSTLFLARKKQEILGTISVIAQRNQQLPCSLLFGAEIAALGLENRKVVELGTLSVKQTQQQDNLVFMLYLRIMIYTIFVEQVDDLLIQVKENVAPFYMRNFMFTRIGKTKKHPEYSDLNAVLLRLDVKKMREKIYEQQCYGANGWLRIVCELGLNRHYRTICAQCRNGQRFRPDPQDAAVYRYLCSLQR</sequence>
<dbReference type="Gene3D" id="3.40.630.30">
    <property type="match status" value="1"/>
</dbReference>